<sequence>MNRLDAIIDKYFEEGLLTLTGARDKYGYHIITLPAHHLVSMETMDARYFVAVLHRYILWEHLVFQNNPGIAVLLNLKNTRKSVIQIVADALTILESKKKTIIQMVYIVKPDTRVKSHLLKKLLGIKPPQRLDNPRQFQIQMVKTLELLRNYIEPGQLTRDYGGMLYHDHQAWLKFYKKTEPCLNSAKKLMVQLPGIKEKVELWEEYASSDHSVDQLHQVLDDIPQQFETLLKECNFESVLEDCKQLLHVLETTDNDINNALISPVIVTIRKYYQDLTQFHQDLVLLYKTAETKISATFHLLKCHEKANKIVKIIKEEYESQLLEHPAVGLSLSQAELYRNHFTSSIYQPCKNLISEATDILEELKKVVTKSELRTSITSQLTATIEPFTLKLHTVHESYIQLHIFHTLLTKFGKWYKKVLKFLPEYLRKQTENESQDKIINMPDEWNYTVDTFLSKHPPPREEHIVKIDHDMPSLLPKQLKQQAHCLAIRTKLLQRLLTSRRLPVKLIKAAMTWKDELQPPVIPLKLKPQIKISSPSSASSNEEEEKQRFKLRSPRRKSVQNVSENMKHDLSIEKESKVKPDLKIESPKPVEGSKERFIRLTFTPKDFEEEVNARQRFSFSDVVKDTTGSESGIEVVDPEDPYDTIIDKICEVSNSPISSDLKLKYVTNLLRCSLRDAELQKPRYQKNTRRARRHSKLKSAYGKSVGNLLDMERPKIHEPKMSSFHSLRNLSEIGVDNEVHPSGSELFLSSLRPTSSLHDLYSEVERSPGVVGLPEATGMSKWYHGYERKANQKPLEEDCYSERLQNDIRRLQRCHSDRMEEESILEKDKQRLDEIVMEAELYKQDRVENSLRRSHDILQNEEMRLNEDMSNSPTWIRNYEDLASGHAADYRHPKSDLGYDSVSSPRTFSRMTGSSRPILSSKTSYEDPDYHYETKHKGLRNSGHALSTPTQQTSKASQALGSILPRFNSTDEIDEFCVQLKSKSLYNKTVAEVHQSDLCHNQPSTSQYREDDNFLDDTDFY</sequence>
<dbReference type="InterPro" id="IPR051336">
    <property type="entry name" value="RhoGEF_Guanine_NuclExch_SF"/>
</dbReference>
<dbReference type="KEGG" id="lgi:LOTGIDRAFT_152610"/>
<proteinExistence type="predicted"/>
<dbReference type="HOGENOM" id="CLU_295826_0_0_1"/>
<keyword evidence="4" id="KW-1185">Reference proteome</keyword>
<dbReference type="CTD" id="20235729"/>
<feature type="compositionally biased region" description="Basic residues" evidence="2">
    <location>
        <begin position="550"/>
        <end position="559"/>
    </location>
</feature>
<protein>
    <recommendedName>
        <fullName evidence="5">CRAL-TRIO domain-containing protein</fullName>
    </recommendedName>
</protein>
<name>V4C759_LOTGI</name>
<evidence type="ECO:0000313" key="4">
    <source>
        <dbReference type="Proteomes" id="UP000030746"/>
    </source>
</evidence>
<dbReference type="GeneID" id="20235729"/>
<keyword evidence="1" id="KW-0344">Guanine-nucleotide releasing factor</keyword>
<evidence type="ECO:0000256" key="2">
    <source>
        <dbReference type="SAM" id="MobiDB-lite"/>
    </source>
</evidence>
<dbReference type="SUPFAM" id="SSF52087">
    <property type="entry name" value="CRAL/TRIO domain"/>
    <property type="match status" value="1"/>
</dbReference>
<gene>
    <name evidence="3" type="ORF">LOTGIDRAFT_152610</name>
</gene>
<evidence type="ECO:0000313" key="3">
    <source>
        <dbReference type="EMBL" id="ESO97519.1"/>
    </source>
</evidence>
<accession>V4C759</accession>
<dbReference type="EMBL" id="KB201304">
    <property type="protein sequence ID" value="ESO97519.1"/>
    <property type="molecule type" value="Genomic_DNA"/>
</dbReference>
<feature type="region of interest" description="Disordered" evidence="2">
    <location>
        <begin position="529"/>
        <end position="566"/>
    </location>
</feature>
<feature type="region of interest" description="Disordered" evidence="2">
    <location>
        <begin position="1001"/>
        <end position="1022"/>
    </location>
</feature>
<dbReference type="RefSeq" id="XP_009051384.1">
    <property type="nucleotide sequence ID" value="XM_009053136.1"/>
</dbReference>
<dbReference type="GO" id="GO:0007411">
    <property type="term" value="P:axon guidance"/>
    <property type="evidence" value="ECO:0007669"/>
    <property type="project" value="TreeGrafter"/>
</dbReference>
<dbReference type="OMA" id="HQAWLYF"/>
<feature type="compositionally biased region" description="Polar residues" evidence="2">
    <location>
        <begin position="945"/>
        <end position="958"/>
    </location>
</feature>
<dbReference type="AlphaFoldDB" id="V4C759"/>
<evidence type="ECO:0000256" key="1">
    <source>
        <dbReference type="ARBA" id="ARBA00022658"/>
    </source>
</evidence>
<feature type="compositionally biased region" description="Polar residues" evidence="2">
    <location>
        <begin position="902"/>
        <end position="924"/>
    </location>
</feature>
<feature type="region of interest" description="Disordered" evidence="2">
    <location>
        <begin position="894"/>
        <end position="958"/>
    </location>
</feature>
<dbReference type="PANTHER" id="PTHR22826">
    <property type="entry name" value="RHO GUANINE EXCHANGE FACTOR-RELATED"/>
    <property type="match status" value="1"/>
</dbReference>
<reference evidence="3 4" key="1">
    <citation type="journal article" date="2013" name="Nature">
        <title>Insights into bilaterian evolution from three spiralian genomes.</title>
        <authorList>
            <person name="Simakov O."/>
            <person name="Marletaz F."/>
            <person name="Cho S.J."/>
            <person name="Edsinger-Gonzales E."/>
            <person name="Havlak P."/>
            <person name="Hellsten U."/>
            <person name="Kuo D.H."/>
            <person name="Larsson T."/>
            <person name="Lv J."/>
            <person name="Arendt D."/>
            <person name="Savage R."/>
            <person name="Osoegawa K."/>
            <person name="de Jong P."/>
            <person name="Grimwood J."/>
            <person name="Chapman J.A."/>
            <person name="Shapiro H."/>
            <person name="Aerts A."/>
            <person name="Otillar R.P."/>
            <person name="Terry A.Y."/>
            <person name="Boore J.L."/>
            <person name="Grigoriev I.V."/>
            <person name="Lindberg D.R."/>
            <person name="Seaver E.C."/>
            <person name="Weisblat D.A."/>
            <person name="Putnam N.H."/>
            <person name="Rokhsar D.S."/>
        </authorList>
    </citation>
    <scope>NUCLEOTIDE SEQUENCE [LARGE SCALE GENOMIC DNA]</scope>
</reference>
<dbReference type="InterPro" id="IPR036865">
    <property type="entry name" value="CRAL-TRIO_dom_sf"/>
</dbReference>
<dbReference type="OrthoDB" id="10004999at2759"/>
<dbReference type="GO" id="GO:0005886">
    <property type="term" value="C:plasma membrane"/>
    <property type="evidence" value="ECO:0007669"/>
    <property type="project" value="TreeGrafter"/>
</dbReference>
<dbReference type="GO" id="GO:0005085">
    <property type="term" value="F:guanyl-nucleotide exchange factor activity"/>
    <property type="evidence" value="ECO:0007669"/>
    <property type="project" value="UniProtKB-KW"/>
</dbReference>
<feature type="compositionally biased region" description="Basic and acidic residues" evidence="2">
    <location>
        <begin position="925"/>
        <end position="937"/>
    </location>
</feature>
<dbReference type="PANTHER" id="PTHR22826:SF117">
    <property type="entry name" value="PLECKSTRIN HOMOLOGY DOMAIN-CONTAINING FAMILY G MEMBER 4B-RELATED"/>
    <property type="match status" value="1"/>
</dbReference>
<dbReference type="GO" id="GO:0019898">
    <property type="term" value="C:extrinsic component of membrane"/>
    <property type="evidence" value="ECO:0007669"/>
    <property type="project" value="TreeGrafter"/>
</dbReference>
<evidence type="ECO:0008006" key="5">
    <source>
        <dbReference type="Google" id="ProtNLM"/>
    </source>
</evidence>
<organism evidence="3 4">
    <name type="scientific">Lottia gigantea</name>
    <name type="common">Giant owl limpet</name>
    <dbReference type="NCBI Taxonomy" id="225164"/>
    <lineage>
        <taxon>Eukaryota</taxon>
        <taxon>Metazoa</taxon>
        <taxon>Spiralia</taxon>
        <taxon>Lophotrochozoa</taxon>
        <taxon>Mollusca</taxon>
        <taxon>Gastropoda</taxon>
        <taxon>Patellogastropoda</taxon>
        <taxon>Lottioidea</taxon>
        <taxon>Lottiidae</taxon>
        <taxon>Lottia</taxon>
    </lineage>
</organism>
<dbReference type="GO" id="GO:0005737">
    <property type="term" value="C:cytoplasm"/>
    <property type="evidence" value="ECO:0007669"/>
    <property type="project" value="TreeGrafter"/>
</dbReference>
<dbReference type="Proteomes" id="UP000030746">
    <property type="component" value="Unassembled WGS sequence"/>
</dbReference>